<proteinExistence type="predicted"/>
<dbReference type="RefSeq" id="WP_219763472.1">
    <property type="nucleotide sequence ID" value="NZ_JAHYBZ010000004.1"/>
</dbReference>
<dbReference type="Proteomes" id="UP001196565">
    <property type="component" value="Unassembled WGS sequence"/>
</dbReference>
<dbReference type="EMBL" id="JAHYBZ010000004">
    <property type="protein sequence ID" value="MBW6398872.1"/>
    <property type="molecule type" value="Genomic_DNA"/>
</dbReference>
<sequence length="196" mass="20891">MRTLRRALIEGAMVVLPIGAIVLLILGIVHKLQEAADPLAGSYVHPTLVAVGMLVLLCLLVGQLIQSAGGRWARRLLEDKLFEKIPGYRLVKALTSDGLFGQDGGRVIRPALASIEDGQCPALVMDELDDGRFVVFVPGSPAPMSGAIYIFTPDRVSLLDVPLLPFMKAISSWGLGLRELVTTEAASRQAASPVPG</sequence>
<protein>
    <submittedName>
        <fullName evidence="2">DUF502 domain-containing protein</fullName>
    </submittedName>
</protein>
<evidence type="ECO:0000313" key="2">
    <source>
        <dbReference type="EMBL" id="MBW6398872.1"/>
    </source>
</evidence>
<keyword evidence="1" id="KW-0472">Membrane</keyword>
<keyword evidence="3" id="KW-1185">Reference proteome</keyword>
<gene>
    <name evidence="2" type="ORF">KPL78_13490</name>
</gene>
<name>A0ABS7A9A5_9PROT</name>
<evidence type="ECO:0000313" key="3">
    <source>
        <dbReference type="Proteomes" id="UP001196565"/>
    </source>
</evidence>
<comment type="caution">
    <text evidence="2">The sequence shown here is derived from an EMBL/GenBank/DDBJ whole genome shotgun (WGS) entry which is preliminary data.</text>
</comment>
<feature type="transmembrane region" description="Helical" evidence="1">
    <location>
        <begin position="42"/>
        <end position="65"/>
    </location>
</feature>
<keyword evidence="1" id="KW-1133">Transmembrane helix</keyword>
<organism evidence="2 3">
    <name type="scientific">Roseomonas alba</name>
    <dbReference type="NCBI Taxonomy" id="2846776"/>
    <lineage>
        <taxon>Bacteria</taxon>
        <taxon>Pseudomonadati</taxon>
        <taxon>Pseudomonadota</taxon>
        <taxon>Alphaproteobacteria</taxon>
        <taxon>Acetobacterales</taxon>
        <taxon>Roseomonadaceae</taxon>
        <taxon>Roseomonas</taxon>
    </lineage>
</organism>
<evidence type="ECO:0000256" key="1">
    <source>
        <dbReference type="SAM" id="Phobius"/>
    </source>
</evidence>
<feature type="transmembrane region" description="Helical" evidence="1">
    <location>
        <begin position="7"/>
        <end position="30"/>
    </location>
</feature>
<accession>A0ABS7A9A5</accession>
<reference evidence="2 3" key="1">
    <citation type="submission" date="2021-07" db="EMBL/GenBank/DDBJ databases">
        <authorList>
            <person name="So Y."/>
        </authorList>
    </citation>
    <scope>NUCLEOTIDE SEQUENCE [LARGE SCALE GENOMIC DNA]</scope>
    <source>
        <strain evidence="2 3">HJA6</strain>
    </source>
</reference>
<keyword evidence="1" id="KW-0812">Transmembrane</keyword>